<dbReference type="Proteomes" id="UP000194127">
    <property type="component" value="Unassembled WGS sequence"/>
</dbReference>
<dbReference type="EMBL" id="KZ110598">
    <property type="protein sequence ID" value="OSX61409.1"/>
    <property type="molecule type" value="Genomic_DNA"/>
</dbReference>
<dbReference type="OrthoDB" id="5973539at2759"/>
<dbReference type="PANTHER" id="PTHR10067:SF17">
    <property type="entry name" value="PHOSPHATIDYLSERINE DECARBOXYLASE PROENZYME 2"/>
    <property type="match status" value="1"/>
</dbReference>
<keyword evidence="2" id="KW-0456">Lyase</keyword>
<dbReference type="GeneID" id="36324075"/>
<evidence type="ECO:0000313" key="3">
    <source>
        <dbReference type="EMBL" id="OSX61409.1"/>
    </source>
</evidence>
<dbReference type="PANTHER" id="PTHR10067">
    <property type="entry name" value="PHOSPHATIDYLSERINE DECARBOXYLASE"/>
    <property type="match status" value="1"/>
</dbReference>
<evidence type="ECO:0000313" key="4">
    <source>
        <dbReference type="Proteomes" id="UP000194127"/>
    </source>
</evidence>
<protein>
    <submittedName>
        <fullName evidence="3">Uncharacterized protein</fullName>
    </submittedName>
</protein>
<evidence type="ECO:0000256" key="1">
    <source>
        <dbReference type="ARBA" id="ARBA00022793"/>
    </source>
</evidence>
<dbReference type="Pfam" id="PF02666">
    <property type="entry name" value="PS_Dcarbxylase"/>
    <property type="match status" value="1"/>
</dbReference>
<proteinExistence type="predicted"/>
<accession>A0A1X6MYH5</accession>
<dbReference type="GO" id="GO:0004609">
    <property type="term" value="F:phosphatidylserine decarboxylase activity"/>
    <property type="evidence" value="ECO:0007669"/>
    <property type="project" value="InterPro"/>
</dbReference>
<dbReference type="AlphaFoldDB" id="A0A1X6MYH5"/>
<keyword evidence="4" id="KW-1185">Reference proteome</keyword>
<sequence length="92" mass="9976">MAPADYHRYSPIDSTVGEVRDFPGEYYAVNPQAVNEQSFDVFTTNKCAVLSMTHAASGHSVAFVAIAAMLICPPLSGQACEGCAEHLRRTRK</sequence>
<organism evidence="3 4">
    <name type="scientific">Postia placenta MAD-698-R-SB12</name>
    <dbReference type="NCBI Taxonomy" id="670580"/>
    <lineage>
        <taxon>Eukaryota</taxon>
        <taxon>Fungi</taxon>
        <taxon>Dikarya</taxon>
        <taxon>Basidiomycota</taxon>
        <taxon>Agaricomycotina</taxon>
        <taxon>Agaricomycetes</taxon>
        <taxon>Polyporales</taxon>
        <taxon>Adustoporiaceae</taxon>
        <taxon>Rhodonia</taxon>
    </lineage>
</organism>
<keyword evidence="1" id="KW-0210">Decarboxylase</keyword>
<reference evidence="3 4" key="1">
    <citation type="submission" date="2017-04" db="EMBL/GenBank/DDBJ databases">
        <title>Genome Sequence of the Model Brown-Rot Fungus Postia placenta SB12.</title>
        <authorList>
            <consortium name="DOE Joint Genome Institute"/>
            <person name="Gaskell J."/>
            <person name="Kersten P."/>
            <person name="Larrondo L.F."/>
            <person name="Canessa P."/>
            <person name="Martinez D."/>
            <person name="Hibbett D."/>
            <person name="Schmoll M."/>
            <person name="Kubicek C.P."/>
            <person name="Martinez A.T."/>
            <person name="Yadav J."/>
            <person name="Master E."/>
            <person name="Magnuson J.K."/>
            <person name="James T."/>
            <person name="Yaver D."/>
            <person name="Berka R."/>
            <person name="Labutti K."/>
            <person name="Lipzen A."/>
            <person name="Aerts A."/>
            <person name="Barry K."/>
            <person name="Henrissat B."/>
            <person name="Blanchette R."/>
            <person name="Grigoriev I."/>
            <person name="Cullen D."/>
        </authorList>
    </citation>
    <scope>NUCLEOTIDE SEQUENCE [LARGE SCALE GENOMIC DNA]</scope>
    <source>
        <strain evidence="3 4">MAD-698-R-SB12</strain>
    </source>
</reference>
<dbReference type="RefSeq" id="XP_024338203.1">
    <property type="nucleotide sequence ID" value="XM_024479125.1"/>
</dbReference>
<name>A0A1X6MYH5_9APHY</name>
<dbReference type="InterPro" id="IPR003817">
    <property type="entry name" value="PS_Dcarbxylase"/>
</dbReference>
<evidence type="ECO:0000256" key="2">
    <source>
        <dbReference type="ARBA" id="ARBA00023239"/>
    </source>
</evidence>
<dbReference type="GO" id="GO:0008654">
    <property type="term" value="P:phospholipid biosynthetic process"/>
    <property type="evidence" value="ECO:0007669"/>
    <property type="project" value="InterPro"/>
</dbReference>
<dbReference type="STRING" id="670580.A0A1X6MYH5"/>
<gene>
    <name evidence="3" type="ORF">POSPLADRAFT_1046810</name>
</gene>